<reference evidence="1" key="1">
    <citation type="submission" date="2018-02" db="EMBL/GenBank/DDBJ databases">
        <title>Rhizophora mucronata_Transcriptome.</title>
        <authorList>
            <person name="Meera S.P."/>
            <person name="Sreeshan A."/>
            <person name="Augustine A."/>
        </authorList>
    </citation>
    <scope>NUCLEOTIDE SEQUENCE</scope>
    <source>
        <tissue evidence="1">Leaf</tissue>
    </source>
</reference>
<evidence type="ECO:0000313" key="1">
    <source>
        <dbReference type="EMBL" id="MBX17406.1"/>
    </source>
</evidence>
<dbReference type="EMBL" id="GGEC01036921">
    <property type="protein sequence ID" value="MBX17405.1"/>
    <property type="molecule type" value="Transcribed_RNA"/>
</dbReference>
<sequence length="42" mass="5013">MAQSRFDFFLVFCRLRGILNHCLDLLHCRKIEILSLSRWFGG</sequence>
<protein>
    <submittedName>
        <fullName evidence="1">Uncharacterized protein</fullName>
    </submittedName>
</protein>
<proteinExistence type="predicted"/>
<organism evidence="1">
    <name type="scientific">Rhizophora mucronata</name>
    <name type="common">Asiatic mangrove</name>
    <dbReference type="NCBI Taxonomy" id="61149"/>
    <lineage>
        <taxon>Eukaryota</taxon>
        <taxon>Viridiplantae</taxon>
        <taxon>Streptophyta</taxon>
        <taxon>Embryophyta</taxon>
        <taxon>Tracheophyta</taxon>
        <taxon>Spermatophyta</taxon>
        <taxon>Magnoliopsida</taxon>
        <taxon>eudicotyledons</taxon>
        <taxon>Gunneridae</taxon>
        <taxon>Pentapetalae</taxon>
        <taxon>rosids</taxon>
        <taxon>fabids</taxon>
        <taxon>Malpighiales</taxon>
        <taxon>Rhizophoraceae</taxon>
        <taxon>Rhizophora</taxon>
    </lineage>
</organism>
<dbReference type="EMBL" id="GGEC01036922">
    <property type="protein sequence ID" value="MBX17406.1"/>
    <property type="molecule type" value="Transcribed_RNA"/>
</dbReference>
<dbReference type="AlphaFoldDB" id="A0A2P2LHI9"/>
<accession>A0A2P2LHI9</accession>
<name>A0A2P2LHI9_RHIMU</name>